<dbReference type="PATRIC" id="fig|45065.4.peg.325"/>
<keyword evidence="1" id="KW-0436">Ligase</keyword>
<organism evidence="1 2">
    <name type="scientific">Legionella geestiana</name>
    <dbReference type="NCBI Taxonomy" id="45065"/>
    <lineage>
        <taxon>Bacteria</taxon>
        <taxon>Pseudomonadati</taxon>
        <taxon>Pseudomonadota</taxon>
        <taxon>Gammaproteobacteria</taxon>
        <taxon>Legionellales</taxon>
        <taxon>Legionellaceae</taxon>
        <taxon>Legionella</taxon>
    </lineage>
</organism>
<proteinExistence type="predicted"/>
<name>A0A0W0U8E8_9GAMM</name>
<dbReference type="Gene3D" id="3.30.590.20">
    <property type="match status" value="1"/>
</dbReference>
<dbReference type="Proteomes" id="UP000054785">
    <property type="component" value="Unassembled WGS sequence"/>
</dbReference>
<dbReference type="RefSeq" id="WP_051550827.1">
    <property type="nucleotide sequence ID" value="NZ_CAAAHN010000010.1"/>
</dbReference>
<protein>
    <submittedName>
        <fullName evidence="1">Glutamate--cysteine ligase, GCS2</fullName>
    </submittedName>
</protein>
<dbReference type="Pfam" id="PF04107">
    <property type="entry name" value="GCS2"/>
    <property type="match status" value="1"/>
</dbReference>
<dbReference type="EMBL" id="LNYC01000006">
    <property type="protein sequence ID" value="KTD04063.1"/>
    <property type="molecule type" value="Genomic_DNA"/>
</dbReference>
<reference evidence="1 2" key="1">
    <citation type="submission" date="2015-11" db="EMBL/GenBank/DDBJ databases">
        <title>Genomic analysis of 38 Legionella species identifies large and diverse effector repertoires.</title>
        <authorList>
            <person name="Burstein D."/>
            <person name="Amaro F."/>
            <person name="Zusman T."/>
            <person name="Lifshitz Z."/>
            <person name="Cohen O."/>
            <person name="Gilbert J.A."/>
            <person name="Pupko T."/>
            <person name="Shuman H.A."/>
            <person name="Segal G."/>
        </authorList>
    </citation>
    <scope>NUCLEOTIDE SEQUENCE [LARGE SCALE GENOMIC DNA]</scope>
    <source>
        <strain evidence="1 2">ATCC 49504</strain>
    </source>
</reference>
<gene>
    <name evidence="1" type="ORF">Lgee_0306</name>
</gene>
<dbReference type="SUPFAM" id="SSF55931">
    <property type="entry name" value="Glutamine synthetase/guanido kinase"/>
    <property type="match status" value="1"/>
</dbReference>
<evidence type="ECO:0000313" key="2">
    <source>
        <dbReference type="Proteomes" id="UP000054785"/>
    </source>
</evidence>
<keyword evidence="2" id="KW-1185">Reference proteome</keyword>
<evidence type="ECO:0000313" key="1">
    <source>
        <dbReference type="EMBL" id="KTD04063.1"/>
    </source>
</evidence>
<dbReference type="InterPro" id="IPR050141">
    <property type="entry name" value="GCL_type2/YbdK_subfam"/>
</dbReference>
<dbReference type="PANTHER" id="PTHR36510:SF1">
    <property type="entry name" value="GLUTAMATE--CYSTEINE LIGASE 2-RELATED"/>
    <property type="match status" value="1"/>
</dbReference>
<comment type="caution">
    <text evidence="1">The sequence shown here is derived from an EMBL/GenBank/DDBJ whole genome shotgun (WGS) entry which is preliminary data.</text>
</comment>
<dbReference type="STRING" id="45065.Lgee_0306"/>
<accession>A0A0W0U8E8</accession>
<dbReference type="PANTHER" id="PTHR36510">
    <property type="entry name" value="GLUTAMATE--CYSTEINE LIGASE 2-RELATED"/>
    <property type="match status" value="1"/>
</dbReference>
<dbReference type="InterPro" id="IPR014746">
    <property type="entry name" value="Gln_synth/guanido_kin_cat_dom"/>
</dbReference>
<dbReference type="AlphaFoldDB" id="A0A0W0U8E8"/>
<dbReference type="GO" id="GO:0042398">
    <property type="term" value="P:modified amino acid biosynthetic process"/>
    <property type="evidence" value="ECO:0007669"/>
    <property type="project" value="InterPro"/>
</dbReference>
<sequence>MHPHSLFSVVGIEIEYMLVDCETLAVKPVSDRVLQTLGNGVLDNEIDLGDIAVSNELVLHVLELKNSAPCSPASPIARHFQEALEALKEPLDRLGCRLLPGGAHPLMNPLTETRRWPHGNRDIYLQYDTIFDCRGHGWSNLQSMHVNLPYAGDEEFCRLHSAIRLILPLLPALAASTPFLDGKNTGFHDARLAVYATNQQKIPSITGGVIPDFSPNPRAYTRDILTPMYADISPYDPKGILQHSWLNSRGVIPKFDCNALEIRILDTQECVAADIGIAEFVFCLLKHLVDTCPMLTENPPQTARLRAVYEDTIRDGLNAEIHDTSLFEHWGVNGCHPVSAREVLSHWFDAIAPQLSSDGRNAIARILQHGNLAERLLRVCGQTPSREALHAACATLADCLAGNRPFLP</sequence>
<dbReference type="GO" id="GO:0004357">
    <property type="term" value="F:glutamate-cysteine ligase activity"/>
    <property type="evidence" value="ECO:0007669"/>
    <property type="project" value="InterPro"/>
</dbReference>
<dbReference type="InterPro" id="IPR006336">
    <property type="entry name" value="GCS2"/>
</dbReference>